<sequence>MEYKEFVRLVEERSGLSREEAADLSRATVETLGDRLSAGEARHLAAELPASLRESLHISERIERFGLRDLVRRVSRRTGLTVAETRGGVSAVLVTLREAVAGEAFDHAMAQLPSEFERAAFERAASERVTLEQAASWQTVT</sequence>
<name>A0ABV6U1Y0_9ACTN</name>
<protein>
    <submittedName>
        <fullName evidence="1">DUF2267 domain-containing protein</fullName>
    </submittedName>
</protein>
<evidence type="ECO:0000313" key="1">
    <source>
        <dbReference type="EMBL" id="MFC0861880.1"/>
    </source>
</evidence>
<gene>
    <name evidence="1" type="ORF">ACFHYQ_06190</name>
</gene>
<dbReference type="Pfam" id="PF10025">
    <property type="entry name" value="DUF2267"/>
    <property type="match status" value="1"/>
</dbReference>
<reference evidence="1 2" key="1">
    <citation type="submission" date="2024-09" db="EMBL/GenBank/DDBJ databases">
        <authorList>
            <person name="Sun Q."/>
            <person name="Mori K."/>
        </authorList>
    </citation>
    <scope>NUCLEOTIDE SEQUENCE [LARGE SCALE GENOMIC DNA]</scope>
    <source>
        <strain evidence="1 2">TBRC 1851</strain>
    </source>
</reference>
<dbReference type="RefSeq" id="WP_394300096.1">
    <property type="nucleotide sequence ID" value="NZ_JBHMQT010000006.1"/>
</dbReference>
<comment type="caution">
    <text evidence="1">The sequence shown here is derived from an EMBL/GenBank/DDBJ whole genome shotgun (WGS) entry which is preliminary data.</text>
</comment>
<dbReference type="InterPro" id="IPR038282">
    <property type="entry name" value="DUF2267_sf"/>
</dbReference>
<organism evidence="1 2">
    <name type="scientific">Sphaerimonospora cavernae</name>
    <dbReference type="NCBI Taxonomy" id="1740611"/>
    <lineage>
        <taxon>Bacteria</taxon>
        <taxon>Bacillati</taxon>
        <taxon>Actinomycetota</taxon>
        <taxon>Actinomycetes</taxon>
        <taxon>Streptosporangiales</taxon>
        <taxon>Streptosporangiaceae</taxon>
        <taxon>Sphaerimonospora</taxon>
    </lineage>
</organism>
<evidence type="ECO:0000313" key="2">
    <source>
        <dbReference type="Proteomes" id="UP001589870"/>
    </source>
</evidence>
<dbReference type="EMBL" id="JBHMQT010000006">
    <property type="protein sequence ID" value="MFC0861880.1"/>
    <property type="molecule type" value="Genomic_DNA"/>
</dbReference>
<dbReference type="Proteomes" id="UP001589870">
    <property type="component" value="Unassembled WGS sequence"/>
</dbReference>
<keyword evidence="2" id="KW-1185">Reference proteome</keyword>
<accession>A0ABV6U1Y0</accession>
<dbReference type="Gene3D" id="1.10.490.110">
    <property type="entry name" value="Uncharacterized conserved protein DUF2267"/>
    <property type="match status" value="1"/>
</dbReference>
<dbReference type="InterPro" id="IPR018727">
    <property type="entry name" value="DUF2267"/>
</dbReference>
<proteinExistence type="predicted"/>